<feature type="transmembrane region" description="Helical" evidence="1">
    <location>
        <begin position="28"/>
        <end position="50"/>
    </location>
</feature>
<dbReference type="AlphaFoldDB" id="A0AAN5CQG8"/>
<sequence length="90" mass="10076">SIREKGSRSFPSSSQGLSWLGFRPLPRLLFIGHFSSSLICSTLFALCYAYDVDRLSQNHANPCDYLLDMQFAFLARIFPVCSGASTSWFA</sequence>
<reference evidence="3" key="1">
    <citation type="submission" date="2022-10" db="EMBL/GenBank/DDBJ databases">
        <title>Genome assembly of Pristionchus species.</title>
        <authorList>
            <person name="Yoshida K."/>
            <person name="Sommer R.J."/>
        </authorList>
    </citation>
    <scope>NUCLEOTIDE SEQUENCE [LARGE SCALE GENOMIC DNA]</scope>
    <source>
        <strain evidence="3">RS5460</strain>
    </source>
</reference>
<gene>
    <name evidence="2" type="ORF">PMAYCL1PPCAC_18887</name>
</gene>
<evidence type="ECO:0000256" key="1">
    <source>
        <dbReference type="SAM" id="Phobius"/>
    </source>
</evidence>
<feature type="non-terminal residue" evidence="2">
    <location>
        <position position="1"/>
    </location>
</feature>
<comment type="caution">
    <text evidence="2">The sequence shown here is derived from an EMBL/GenBank/DDBJ whole genome shotgun (WGS) entry which is preliminary data.</text>
</comment>
<name>A0AAN5CQG8_9BILA</name>
<organism evidence="2 3">
    <name type="scientific">Pristionchus mayeri</name>
    <dbReference type="NCBI Taxonomy" id="1317129"/>
    <lineage>
        <taxon>Eukaryota</taxon>
        <taxon>Metazoa</taxon>
        <taxon>Ecdysozoa</taxon>
        <taxon>Nematoda</taxon>
        <taxon>Chromadorea</taxon>
        <taxon>Rhabditida</taxon>
        <taxon>Rhabditina</taxon>
        <taxon>Diplogasteromorpha</taxon>
        <taxon>Diplogasteroidea</taxon>
        <taxon>Neodiplogasteridae</taxon>
        <taxon>Pristionchus</taxon>
    </lineage>
</organism>
<evidence type="ECO:0000313" key="2">
    <source>
        <dbReference type="EMBL" id="GMR48692.1"/>
    </source>
</evidence>
<dbReference type="EMBL" id="BTRK01000004">
    <property type="protein sequence ID" value="GMR48692.1"/>
    <property type="molecule type" value="Genomic_DNA"/>
</dbReference>
<keyword evidence="1" id="KW-0472">Membrane</keyword>
<protein>
    <recommendedName>
        <fullName evidence="4">G protein-coupled receptor</fullName>
    </recommendedName>
</protein>
<keyword evidence="1" id="KW-0812">Transmembrane</keyword>
<keyword evidence="3" id="KW-1185">Reference proteome</keyword>
<keyword evidence="1" id="KW-1133">Transmembrane helix</keyword>
<accession>A0AAN5CQG8</accession>
<proteinExistence type="predicted"/>
<dbReference type="Proteomes" id="UP001328107">
    <property type="component" value="Unassembled WGS sequence"/>
</dbReference>
<evidence type="ECO:0008006" key="4">
    <source>
        <dbReference type="Google" id="ProtNLM"/>
    </source>
</evidence>
<evidence type="ECO:0000313" key="3">
    <source>
        <dbReference type="Proteomes" id="UP001328107"/>
    </source>
</evidence>